<sequence>MARAMVFLTGATLLHLDVTSATLAVDDVVNIDGCEYASMCADGEGGLECSDGKSCHALLSQKIQDLLDPQSGSTYIDPANLLPDGKTVCSVALHVVTAMPACDACQSCAAVATARVLVDGGRGAPPRAPAGAALLAIAIAALVSALVTGAVVAARRCGASSTLEVRVPAYTETPQAGAPILNGPGEPDEAAPVP</sequence>
<evidence type="ECO:0000313" key="4">
    <source>
        <dbReference type="Proteomes" id="UP001189429"/>
    </source>
</evidence>
<feature type="chain" id="PRO_5045510154" evidence="2">
    <location>
        <begin position="22"/>
        <end position="194"/>
    </location>
</feature>
<comment type="caution">
    <text evidence="3">The sequence shown here is derived from an EMBL/GenBank/DDBJ whole genome shotgun (WGS) entry which is preliminary data.</text>
</comment>
<dbReference type="EMBL" id="CAUYUJ010015171">
    <property type="protein sequence ID" value="CAK0850726.1"/>
    <property type="molecule type" value="Genomic_DNA"/>
</dbReference>
<evidence type="ECO:0000256" key="1">
    <source>
        <dbReference type="SAM" id="Phobius"/>
    </source>
</evidence>
<dbReference type="Proteomes" id="UP001189429">
    <property type="component" value="Unassembled WGS sequence"/>
</dbReference>
<keyword evidence="1" id="KW-0812">Transmembrane</keyword>
<keyword evidence="2" id="KW-0732">Signal</keyword>
<accession>A0ABN9TWP8</accession>
<reference evidence="3" key="1">
    <citation type="submission" date="2023-10" db="EMBL/GenBank/DDBJ databases">
        <authorList>
            <person name="Chen Y."/>
            <person name="Shah S."/>
            <person name="Dougan E. K."/>
            <person name="Thang M."/>
            <person name="Chan C."/>
        </authorList>
    </citation>
    <scope>NUCLEOTIDE SEQUENCE [LARGE SCALE GENOMIC DNA]</scope>
</reference>
<evidence type="ECO:0000313" key="3">
    <source>
        <dbReference type="EMBL" id="CAK0850726.1"/>
    </source>
</evidence>
<feature type="signal peptide" evidence="2">
    <location>
        <begin position="1"/>
        <end position="21"/>
    </location>
</feature>
<keyword evidence="1" id="KW-0472">Membrane</keyword>
<evidence type="ECO:0000256" key="2">
    <source>
        <dbReference type="SAM" id="SignalP"/>
    </source>
</evidence>
<proteinExistence type="predicted"/>
<feature type="transmembrane region" description="Helical" evidence="1">
    <location>
        <begin position="132"/>
        <end position="154"/>
    </location>
</feature>
<protein>
    <submittedName>
        <fullName evidence="3">Uncharacterized protein</fullName>
    </submittedName>
</protein>
<organism evidence="3 4">
    <name type="scientific">Prorocentrum cordatum</name>
    <dbReference type="NCBI Taxonomy" id="2364126"/>
    <lineage>
        <taxon>Eukaryota</taxon>
        <taxon>Sar</taxon>
        <taxon>Alveolata</taxon>
        <taxon>Dinophyceae</taxon>
        <taxon>Prorocentrales</taxon>
        <taxon>Prorocentraceae</taxon>
        <taxon>Prorocentrum</taxon>
    </lineage>
</organism>
<keyword evidence="1" id="KW-1133">Transmembrane helix</keyword>
<name>A0ABN9TWP8_9DINO</name>
<keyword evidence="4" id="KW-1185">Reference proteome</keyword>
<gene>
    <name evidence="3" type="ORF">PCOR1329_LOCUS43044</name>
</gene>